<reference evidence="4" key="1">
    <citation type="submission" date="2012-12" db="EMBL/GenBank/DDBJ databases">
        <authorList>
            <person name="Hellsten U."/>
            <person name="Grimwood J."/>
            <person name="Chapman J.A."/>
            <person name="Shapiro H."/>
            <person name="Aerts A."/>
            <person name="Otillar R.P."/>
            <person name="Terry A.Y."/>
            <person name="Boore J.L."/>
            <person name="Simakov O."/>
            <person name="Marletaz F."/>
            <person name="Cho S.-J."/>
            <person name="Edsinger-Gonzales E."/>
            <person name="Havlak P."/>
            <person name="Kuo D.-H."/>
            <person name="Larsson T."/>
            <person name="Lv J."/>
            <person name="Arendt D."/>
            <person name="Savage R."/>
            <person name="Osoegawa K."/>
            <person name="de Jong P."/>
            <person name="Lindberg D.R."/>
            <person name="Seaver E.C."/>
            <person name="Weisblat D.A."/>
            <person name="Putnam N.H."/>
            <person name="Grigoriev I.V."/>
            <person name="Rokhsar D.S."/>
        </authorList>
    </citation>
    <scope>NUCLEOTIDE SEQUENCE</scope>
    <source>
        <strain evidence="4">I ESC-2004</strain>
    </source>
</reference>
<dbReference type="AlphaFoldDB" id="R7TUG3"/>
<dbReference type="CDD" id="cd02440">
    <property type="entry name" value="AdoMet_MTases"/>
    <property type="match status" value="1"/>
</dbReference>
<dbReference type="EMBL" id="AMQN01010969">
    <property type="status" value="NOT_ANNOTATED_CDS"/>
    <property type="molecule type" value="Genomic_DNA"/>
</dbReference>
<name>R7TUG3_CAPTE</name>
<keyword evidence="4" id="KW-1185">Reference proteome</keyword>
<proteinExistence type="predicted"/>
<protein>
    <recommendedName>
        <fullName evidence="1">Methyltransferase type 12 domain-containing protein</fullName>
    </recommendedName>
</protein>
<dbReference type="Gene3D" id="3.40.50.150">
    <property type="entry name" value="Vaccinia Virus protein VP39"/>
    <property type="match status" value="1"/>
</dbReference>
<feature type="domain" description="Methyltransferase type 12" evidence="1">
    <location>
        <begin position="46"/>
        <end position="146"/>
    </location>
</feature>
<accession>R7TUG3</accession>
<evidence type="ECO:0000313" key="4">
    <source>
        <dbReference type="Proteomes" id="UP000014760"/>
    </source>
</evidence>
<dbReference type="SUPFAM" id="SSF53335">
    <property type="entry name" value="S-adenosyl-L-methionine-dependent methyltransferases"/>
    <property type="match status" value="1"/>
</dbReference>
<dbReference type="InterPro" id="IPR029063">
    <property type="entry name" value="SAM-dependent_MTases_sf"/>
</dbReference>
<sequence length="238" mass="27566">MAIPRYEGALREIMRRSLYPQRFYQVAGTHKERIEEALRSAETCLSIGPAEGEIDIFVIQMFMPNLKEFHGVDLNKDLCGTLKEKMKQVQKIMPDLEVTVYQEDAAIWEGLGKEVDVLLCFGTLYNFKDTEAVLHKFNSWLKPGGLQWVTFNDNKFIGHAMKDSFDIDRGNLFDVSIRDVYAKLGFQIIVDQQASAGVCLRNPNKEFLQMVLMRPPTDEELARFIHFIQARHFDIRER</sequence>
<dbReference type="EMBL" id="KB308607">
    <property type="protein sequence ID" value="ELT97294.1"/>
    <property type="molecule type" value="Genomic_DNA"/>
</dbReference>
<evidence type="ECO:0000259" key="1">
    <source>
        <dbReference type="Pfam" id="PF08242"/>
    </source>
</evidence>
<evidence type="ECO:0000313" key="2">
    <source>
        <dbReference type="EMBL" id="ELT97294.1"/>
    </source>
</evidence>
<dbReference type="Proteomes" id="UP000014760">
    <property type="component" value="Unassembled WGS sequence"/>
</dbReference>
<reference evidence="2 4" key="2">
    <citation type="journal article" date="2013" name="Nature">
        <title>Insights into bilaterian evolution from three spiralian genomes.</title>
        <authorList>
            <person name="Simakov O."/>
            <person name="Marletaz F."/>
            <person name="Cho S.J."/>
            <person name="Edsinger-Gonzales E."/>
            <person name="Havlak P."/>
            <person name="Hellsten U."/>
            <person name="Kuo D.H."/>
            <person name="Larsson T."/>
            <person name="Lv J."/>
            <person name="Arendt D."/>
            <person name="Savage R."/>
            <person name="Osoegawa K."/>
            <person name="de Jong P."/>
            <person name="Grimwood J."/>
            <person name="Chapman J.A."/>
            <person name="Shapiro H."/>
            <person name="Aerts A."/>
            <person name="Otillar R.P."/>
            <person name="Terry A.Y."/>
            <person name="Boore J.L."/>
            <person name="Grigoriev I.V."/>
            <person name="Lindberg D.R."/>
            <person name="Seaver E.C."/>
            <person name="Weisblat D.A."/>
            <person name="Putnam N.H."/>
            <person name="Rokhsar D.S."/>
        </authorList>
    </citation>
    <scope>NUCLEOTIDE SEQUENCE</scope>
    <source>
        <strain evidence="2 4">I ESC-2004</strain>
    </source>
</reference>
<organism evidence="2">
    <name type="scientific">Capitella teleta</name>
    <name type="common">Polychaete worm</name>
    <dbReference type="NCBI Taxonomy" id="283909"/>
    <lineage>
        <taxon>Eukaryota</taxon>
        <taxon>Metazoa</taxon>
        <taxon>Spiralia</taxon>
        <taxon>Lophotrochozoa</taxon>
        <taxon>Annelida</taxon>
        <taxon>Polychaeta</taxon>
        <taxon>Sedentaria</taxon>
        <taxon>Scolecida</taxon>
        <taxon>Capitellidae</taxon>
        <taxon>Capitella</taxon>
    </lineage>
</organism>
<evidence type="ECO:0000313" key="3">
    <source>
        <dbReference type="EnsemblMetazoa" id="CapteP223529"/>
    </source>
</evidence>
<reference evidence="3" key="3">
    <citation type="submission" date="2015-06" db="UniProtKB">
        <authorList>
            <consortium name="EnsemblMetazoa"/>
        </authorList>
    </citation>
    <scope>IDENTIFICATION</scope>
</reference>
<dbReference type="EnsemblMetazoa" id="CapteT223529">
    <property type="protein sequence ID" value="CapteP223529"/>
    <property type="gene ID" value="CapteG223529"/>
</dbReference>
<dbReference type="InterPro" id="IPR013217">
    <property type="entry name" value="Methyltransf_12"/>
</dbReference>
<gene>
    <name evidence="2" type="ORF">CAPTEDRAFT_223529</name>
</gene>
<dbReference type="Pfam" id="PF08242">
    <property type="entry name" value="Methyltransf_12"/>
    <property type="match status" value="1"/>
</dbReference>
<dbReference type="HOGENOM" id="CLU_1039156_0_0_1"/>